<reference evidence="2" key="1">
    <citation type="submission" date="2013-07" db="EMBL/GenBank/DDBJ databases">
        <title>The Genome Sequence of Cryptococcus bestiolae CBS10118.</title>
        <authorList>
            <consortium name="The Broad Institute Genome Sequencing Platform"/>
            <person name="Cuomo C."/>
            <person name="Litvintseva A."/>
            <person name="Chen Y."/>
            <person name="Heitman J."/>
            <person name="Sun S."/>
            <person name="Springer D."/>
            <person name="Dromer F."/>
            <person name="Young S.K."/>
            <person name="Zeng Q."/>
            <person name="Gargeya S."/>
            <person name="Fitzgerald M."/>
            <person name="Abouelleil A."/>
            <person name="Alvarado L."/>
            <person name="Berlin A.M."/>
            <person name="Chapman S.B."/>
            <person name="Dewar J."/>
            <person name="Goldberg J."/>
            <person name="Griggs A."/>
            <person name="Gujja S."/>
            <person name="Hansen M."/>
            <person name="Howarth C."/>
            <person name="Imamovic A."/>
            <person name="Larimer J."/>
            <person name="McCowan C."/>
            <person name="Murphy C."/>
            <person name="Pearson M."/>
            <person name="Priest M."/>
            <person name="Roberts A."/>
            <person name="Saif S."/>
            <person name="Shea T."/>
            <person name="Sykes S."/>
            <person name="Wortman J."/>
            <person name="Nusbaum C."/>
            <person name="Birren B."/>
        </authorList>
    </citation>
    <scope>NUCLEOTIDE SEQUENCE [LARGE SCALE GENOMIC DNA]</scope>
    <source>
        <strain evidence="2">CBS 10118</strain>
    </source>
</reference>
<dbReference type="GeneID" id="30207174"/>
<protein>
    <submittedName>
        <fullName evidence="2">Uncharacterized protein</fullName>
    </submittedName>
</protein>
<evidence type="ECO:0000313" key="3">
    <source>
        <dbReference type="EMBL" id="WVW82065.1"/>
    </source>
</evidence>
<dbReference type="OrthoDB" id="2573753at2759"/>
<feature type="region of interest" description="Disordered" evidence="1">
    <location>
        <begin position="22"/>
        <end position="186"/>
    </location>
</feature>
<proteinExistence type="predicted"/>
<feature type="compositionally biased region" description="Polar residues" evidence="1">
    <location>
        <begin position="298"/>
        <end position="315"/>
    </location>
</feature>
<sequence length="354" mass="38001">MWACFPCVVLWKWGRNRLSKTDPEHEPLFPAPSTILTAPTKKQRPNLSNLHSSSHSSSLPGLFNSEPASPTKSTGYGYFGEGKRNGSASKLSEEGRERLGSISRAYGGRMQPLNPLPPSIPSTPSLPSTPHQTQNGHSHSHVPTIRPLSALTPLQQQQTKSSPTSPYRPSVPNLGRSSSEPRDLSEMGLGLGMEQFAPHQIPGFGSITVGRGGSRGRKRSATTSAARLAPPLALDVHEERGGRRGRSPGPALYAQDGFDPSGTGLTQGIEEVEREERYIPVGRSLSHPELTFVAANEPNPNQEEGTGFGSKTGTASEEVVAKRELGLRGLNSHGHRGGERGRGRRAGAKRIRSD</sequence>
<dbReference type="RefSeq" id="XP_019048995.1">
    <property type="nucleotide sequence ID" value="XM_019189433.1"/>
</dbReference>
<keyword evidence="4" id="KW-1185">Reference proteome</keyword>
<feature type="compositionally biased region" description="Low complexity" evidence="1">
    <location>
        <begin position="151"/>
        <end position="165"/>
    </location>
</feature>
<reference evidence="2" key="3">
    <citation type="submission" date="2014-01" db="EMBL/GenBank/DDBJ databases">
        <title>Evolution of pathogenesis and genome organization in the Tremellales.</title>
        <authorList>
            <person name="Cuomo C."/>
            <person name="Litvintseva A."/>
            <person name="Heitman J."/>
            <person name="Chen Y."/>
            <person name="Sun S."/>
            <person name="Springer D."/>
            <person name="Dromer F."/>
            <person name="Young S."/>
            <person name="Zeng Q."/>
            <person name="Chapman S."/>
            <person name="Gujja S."/>
            <person name="Saif S."/>
            <person name="Birren B."/>
        </authorList>
    </citation>
    <scope>NUCLEOTIDE SEQUENCE</scope>
    <source>
        <strain evidence="2">CBS 10118</strain>
    </source>
</reference>
<evidence type="ECO:0000313" key="2">
    <source>
        <dbReference type="EMBL" id="OCF27925.1"/>
    </source>
</evidence>
<feature type="compositionally biased region" description="Basic residues" evidence="1">
    <location>
        <begin position="342"/>
        <end position="354"/>
    </location>
</feature>
<name>A0A1B9GA75_9TREE</name>
<feature type="compositionally biased region" description="Low complexity" evidence="1">
    <location>
        <begin position="122"/>
        <end position="134"/>
    </location>
</feature>
<evidence type="ECO:0000313" key="4">
    <source>
        <dbReference type="Proteomes" id="UP000092730"/>
    </source>
</evidence>
<feature type="compositionally biased region" description="Low complexity" evidence="1">
    <location>
        <begin position="46"/>
        <end position="59"/>
    </location>
</feature>
<organism evidence="2">
    <name type="scientific">Kwoniella bestiolae CBS 10118</name>
    <dbReference type="NCBI Taxonomy" id="1296100"/>
    <lineage>
        <taxon>Eukaryota</taxon>
        <taxon>Fungi</taxon>
        <taxon>Dikarya</taxon>
        <taxon>Basidiomycota</taxon>
        <taxon>Agaricomycotina</taxon>
        <taxon>Tremellomycetes</taxon>
        <taxon>Tremellales</taxon>
        <taxon>Cryptococcaceae</taxon>
        <taxon>Kwoniella</taxon>
    </lineage>
</organism>
<dbReference type="EMBL" id="KI894019">
    <property type="protein sequence ID" value="OCF27925.1"/>
    <property type="molecule type" value="Genomic_DNA"/>
</dbReference>
<dbReference type="AlphaFoldDB" id="A0A1B9GA75"/>
<evidence type="ECO:0000256" key="1">
    <source>
        <dbReference type="SAM" id="MobiDB-lite"/>
    </source>
</evidence>
<reference evidence="3" key="4">
    <citation type="submission" date="2024-02" db="EMBL/GenBank/DDBJ databases">
        <title>Comparative genomics of Cryptococcus and Kwoniella reveals pathogenesis evolution and contrasting modes of karyotype evolution via chromosome fusion or intercentromeric recombination.</title>
        <authorList>
            <person name="Coelho M.A."/>
            <person name="David-Palma M."/>
            <person name="Shea T."/>
            <person name="Bowers K."/>
            <person name="McGinley-Smith S."/>
            <person name="Mohammad A.W."/>
            <person name="Gnirke A."/>
            <person name="Yurkov A.M."/>
            <person name="Nowrousian M."/>
            <person name="Sun S."/>
            <person name="Cuomo C.A."/>
            <person name="Heitman J."/>
        </authorList>
    </citation>
    <scope>NUCLEOTIDE SEQUENCE</scope>
    <source>
        <strain evidence="3">CBS 10118</strain>
    </source>
</reference>
<reference evidence="3" key="2">
    <citation type="submission" date="2013-07" db="EMBL/GenBank/DDBJ databases">
        <authorList>
            <consortium name="The Broad Institute Genome Sequencing Platform"/>
            <person name="Cuomo C."/>
            <person name="Litvintseva A."/>
            <person name="Chen Y."/>
            <person name="Heitman J."/>
            <person name="Sun S."/>
            <person name="Springer D."/>
            <person name="Dromer F."/>
            <person name="Young S.K."/>
            <person name="Zeng Q."/>
            <person name="Gargeya S."/>
            <person name="Fitzgerald M."/>
            <person name="Abouelleil A."/>
            <person name="Alvarado L."/>
            <person name="Berlin A.M."/>
            <person name="Chapman S.B."/>
            <person name="Dewar J."/>
            <person name="Goldberg J."/>
            <person name="Griggs A."/>
            <person name="Gujja S."/>
            <person name="Hansen M."/>
            <person name="Howarth C."/>
            <person name="Imamovic A."/>
            <person name="Larimer J."/>
            <person name="McCowan C."/>
            <person name="Murphy C."/>
            <person name="Pearson M."/>
            <person name="Priest M."/>
            <person name="Roberts A."/>
            <person name="Saif S."/>
            <person name="Shea T."/>
            <person name="Sykes S."/>
            <person name="Wortman J."/>
            <person name="Nusbaum C."/>
            <person name="Birren B."/>
        </authorList>
    </citation>
    <scope>NUCLEOTIDE SEQUENCE</scope>
    <source>
        <strain evidence="3">CBS 10118</strain>
    </source>
</reference>
<feature type="compositionally biased region" description="Low complexity" evidence="1">
    <location>
        <begin position="221"/>
        <end position="234"/>
    </location>
</feature>
<dbReference type="KEGG" id="kbi:30207174"/>
<feature type="region of interest" description="Disordered" evidence="1">
    <location>
        <begin position="205"/>
        <end position="354"/>
    </location>
</feature>
<gene>
    <name evidence="2" type="ORF">I302_02775</name>
    <name evidence="3" type="ORF">I302_104070</name>
</gene>
<accession>A0A1B9GA75</accession>
<dbReference type="Proteomes" id="UP000092730">
    <property type="component" value="Chromosome 2"/>
</dbReference>
<dbReference type="EMBL" id="CP144542">
    <property type="protein sequence ID" value="WVW82065.1"/>
    <property type="molecule type" value="Genomic_DNA"/>
</dbReference>
<dbReference type="VEuPathDB" id="FungiDB:I302_02775"/>